<dbReference type="SUPFAM" id="SSF55729">
    <property type="entry name" value="Acyl-CoA N-acyltransferases (Nat)"/>
    <property type="match status" value="1"/>
</dbReference>
<gene>
    <name evidence="1" type="ORF">GCM10009744_42010</name>
</gene>
<dbReference type="InterPro" id="IPR016181">
    <property type="entry name" value="Acyl_CoA_acyltransferase"/>
</dbReference>
<name>A0ABN2FGZ1_9ACTN</name>
<reference evidence="1 2" key="1">
    <citation type="journal article" date="2019" name="Int. J. Syst. Evol. Microbiol.">
        <title>The Global Catalogue of Microorganisms (GCM) 10K type strain sequencing project: providing services to taxonomists for standard genome sequencing and annotation.</title>
        <authorList>
            <consortium name="The Broad Institute Genomics Platform"/>
            <consortium name="The Broad Institute Genome Sequencing Center for Infectious Disease"/>
            <person name="Wu L."/>
            <person name="Ma J."/>
        </authorList>
    </citation>
    <scope>NUCLEOTIDE SEQUENCE [LARGE SCALE GENOMIC DNA]</scope>
    <source>
        <strain evidence="1 2">JCM 14306</strain>
    </source>
</reference>
<sequence>MAGRNRAAGGGDGCETAGMSEIVITTLAERPELIDRLYDFSDVWPEFMTQDPVGNALMGRVQENFPEQCLVATEDGELVAHGRSIPFVFPDKDRSELPDGGWDRVLQWGIADHRNGREPNVSSALEILIRPSHLGRGLSHRMLQAMRNAVKMLGHSTLYAPVRPNAKQDPEQPMTDYIQQVREDGLPVDPWLRVHVKAGGRIVKVAPTSMVMAGSLAEWREWTGLPFDQDGDVVVPKALLPVRCSVKHNHAVYVEPNVWVQHDL</sequence>
<keyword evidence="2" id="KW-1185">Reference proteome</keyword>
<dbReference type="Gene3D" id="3.40.630.30">
    <property type="match status" value="1"/>
</dbReference>
<evidence type="ECO:0000313" key="2">
    <source>
        <dbReference type="Proteomes" id="UP001501319"/>
    </source>
</evidence>
<accession>A0ABN2FGZ1</accession>
<evidence type="ECO:0008006" key="3">
    <source>
        <dbReference type="Google" id="ProtNLM"/>
    </source>
</evidence>
<organism evidence="1 2">
    <name type="scientific">Kribbella alba</name>
    <dbReference type="NCBI Taxonomy" id="190197"/>
    <lineage>
        <taxon>Bacteria</taxon>
        <taxon>Bacillati</taxon>
        <taxon>Actinomycetota</taxon>
        <taxon>Actinomycetes</taxon>
        <taxon>Propionibacteriales</taxon>
        <taxon>Kribbellaceae</taxon>
        <taxon>Kribbella</taxon>
    </lineage>
</organism>
<comment type="caution">
    <text evidence="1">The sequence shown here is derived from an EMBL/GenBank/DDBJ whole genome shotgun (WGS) entry which is preliminary data.</text>
</comment>
<proteinExistence type="predicted"/>
<evidence type="ECO:0000313" key="1">
    <source>
        <dbReference type="EMBL" id="GAA1646498.1"/>
    </source>
</evidence>
<protein>
    <recommendedName>
        <fullName evidence="3">N-acetyltransferase</fullName>
    </recommendedName>
</protein>
<dbReference type="Proteomes" id="UP001501319">
    <property type="component" value="Unassembled WGS sequence"/>
</dbReference>
<dbReference type="EMBL" id="BAAANE010000007">
    <property type="protein sequence ID" value="GAA1646498.1"/>
    <property type="molecule type" value="Genomic_DNA"/>
</dbReference>